<dbReference type="RefSeq" id="WP_085639435.1">
    <property type="nucleotide sequence ID" value="NZ_JARXOD010000008.1"/>
</dbReference>
<accession>A0A1X4JJY9</accession>
<evidence type="ECO:0000313" key="2">
    <source>
        <dbReference type="Proteomes" id="UP000193588"/>
    </source>
</evidence>
<gene>
    <name evidence="1" type="ORF">B9D04_08755</name>
</gene>
<organism evidence="1 2">
    <name type="scientific">Weissella cibaria</name>
    <dbReference type="NCBI Taxonomy" id="137591"/>
    <lineage>
        <taxon>Bacteria</taxon>
        <taxon>Bacillati</taxon>
        <taxon>Bacillota</taxon>
        <taxon>Bacilli</taxon>
        <taxon>Lactobacillales</taxon>
        <taxon>Lactobacillaceae</taxon>
        <taxon>Weissella</taxon>
    </lineage>
</organism>
<proteinExistence type="predicted"/>
<reference evidence="1 2" key="1">
    <citation type="submission" date="2017-04" db="EMBL/GenBank/DDBJ databases">
        <title>The genome sequence of Weissella cibaria isolated from wild Drosophila.</title>
        <authorList>
            <person name="Ricks N.J."/>
            <person name="Carroll C."/>
            <person name="Walters A."/>
            <person name="Newell P.D."/>
            <person name="Chaston J.M."/>
        </authorList>
    </citation>
    <scope>NUCLEOTIDE SEQUENCE [LARGE SCALE GENOMIC DNA]</scope>
    <source>
        <strain evidence="1 2">DmW_103</strain>
    </source>
</reference>
<dbReference type="EMBL" id="NDXJ01000013">
    <property type="protein sequence ID" value="OSP88983.1"/>
    <property type="molecule type" value="Genomic_DNA"/>
</dbReference>
<evidence type="ECO:0000313" key="1">
    <source>
        <dbReference type="EMBL" id="OSP88983.1"/>
    </source>
</evidence>
<dbReference type="AlphaFoldDB" id="A0A1X4JJY9"/>
<dbReference type="Proteomes" id="UP000193588">
    <property type="component" value="Unassembled WGS sequence"/>
</dbReference>
<protein>
    <submittedName>
        <fullName evidence="1">Uncharacterized protein</fullName>
    </submittedName>
</protein>
<name>A0A1X4JJY9_9LACO</name>
<comment type="caution">
    <text evidence="1">The sequence shown here is derived from an EMBL/GenBank/DDBJ whole genome shotgun (WGS) entry which is preliminary data.</text>
</comment>
<sequence>MAKVYIVYAVIDFVRDYGNLIESFEITSSKQIEYDNWHGATYLTKVKFNMANGLKNIILTIRADFDSLRWATDKSIEGETVGSAIQKILEENWHLETRWI</sequence>